<dbReference type="PANTHER" id="PTHR48225">
    <property type="entry name" value="HORMA DOMAIN-CONTAINING PROTEIN 1"/>
    <property type="match status" value="1"/>
</dbReference>
<keyword evidence="3" id="KW-0158">Chromosome</keyword>
<sequence length="392" mass="44205">MASARQTAQKQNRLTHTQSTALVKNVFRAAFSSVAYIRNLFEAKNFTKAKIGKAKYFKIHDDAEGDALVFKRWLEEGVFHALSNKYLKVVRIELYRALSESAEKKRAARKQKKDTKDDGRTNKNLLESYAFHVTYEDGRPQIEFSAGDASRTHEISKEDVKKGVGEIMGSLIDLTNTMQALPPNRVLSIKLMFTENTPMEYQPPLFSKCCEDAWFDDLPLQATVGKICTPFHNLEVEVFARNTAKNREKDVLHVKKLEVEEVKDEGAVDESSAKRVKKNAGQTVGYRTLPATNDQEESGKDMAQEKAMTKGSDKWEEVSQADGGGEEVSVNGDTVGRAMLPNDRKEVRLVITQDSDFEEIGGRQRGGTKRMSQVEDAIVQRCGREKRMRRGK</sequence>
<evidence type="ECO:0000256" key="5">
    <source>
        <dbReference type="ARBA" id="ARBA00023254"/>
    </source>
</evidence>
<dbReference type="STRING" id="448386.A0A2V3J6R9"/>
<dbReference type="Pfam" id="PF02301">
    <property type="entry name" value="HORMA"/>
    <property type="match status" value="1"/>
</dbReference>
<evidence type="ECO:0000256" key="4">
    <source>
        <dbReference type="ARBA" id="ARBA00023242"/>
    </source>
</evidence>
<evidence type="ECO:0000256" key="3">
    <source>
        <dbReference type="ARBA" id="ARBA00022454"/>
    </source>
</evidence>
<evidence type="ECO:0000256" key="1">
    <source>
        <dbReference type="ARBA" id="ARBA00004123"/>
    </source>
</evidence>
<dbReference type="Proteomes" id="UP000247409">
    <property type="component" value="Unassembled WGS sequence"/>
</dbReference>
<reference evidence="7 8" key="1">
    <citation type="journal article" date="2018" name="Mol. Biol. Evol.">
        <title>Analysis of the draft genome of the red seaweed Gracilariopsis chorda provides insights into genome size evolution in Rhodophyta.</title>
        <authorList>
            <person name="Lee J."/>
            <person name="Yang E.C."/>
            <person name="Graf L."/>
            <person name="Yang J.H."/>
            <person name="Qiu H."/>
            <person name="Zel Zion U."/>
            <person name="Chan C.X."/>
            <person name="Stephens T.G."/>
            <person name="Weber A.P.M."/>
            <person name="Boo G.H."/>
            <person name="Boo S.M."/>
            <person name="Kim K.M."/>
            <person name="Shin Y."/>
            <person name="Jung M."/>
            <person name="Lee S.J."/>
            <person name="Yim H.S."/>
            <person name="Lee J.H."/>
            <person name="Bhattacharya D."/>
            <person name="Yoon H.S."/>
        </authorList>
    </citation>
    <scope>NUCLEOTIDE SEQUENCE [LARGE SCALE GENOMIC DNA]</scope>
    <source>
        <strain evidence="7 8">SKKU-2015</strain>
        <tissue evidence="7">Whole body</tissue>
    </source>
</reference>
<accession>A0A2V3J6R9</accession>
<dbReference type="AlphaFoldDB" id="A0A2V3J6R9"/>
<dbReference type="InterPro" id="IPR051294">
    <property type="entry name" value="HORMA_MeioticProgression"/>
</dbReference>
<dbReference type="SUPFAM" id="SSF56019">
    <property type="entry name" value="The spindle assembly checkpoint protein mad2"/>
    <property type="match status" value="1"/>
</dbReference>
<proteinExistence type="predicted"/>
<keyword evidence="4" id="KW-0539">Nucleus</keyword>
<name>A0A2V3J6R9_9FLOR</name>
<organism evidence="7 8">
    <name type="scientific">Gracilariopsis chorda</name>
    <dbReference type="NCBI Taxonomy" id="448386"/>
    <lineage>
        <taxon>Eukaryota</taxon>
        <taxon>Rhodophyta</taxon>
        <taxon>Florideophyceae</taxon>
        <taxon>Rhodymeniophycidae</taxon>
        <taxon>Gracilariales</taxon>
        <taxon>Gracilariaceae</taxon>
        <taxon>Gracilariopsis</taxon>
    </lineage>
</organism>
<dbReference type="OrthoDB" id="1928087at2759"/>
<keyword evidence="5" id="KW-0469">Meiosis</keyword>
<evidence type="ECO:0000313" key="8">
    <source>
        <dbReference type="Proteomes" id="UP000247409"/>
    </source>
</evidence>
<comment type="subcellular location">
    <subcellularLocation>
        <location evidence="2">Chromosome</location>
    </subcellularLocation>
    <subcellularLocation>
        <location evidence="1">Nucleus</location>
    </subcellularLocation>
</comment>
<protein>
    <submittedName>
        <fullName evidence="7">HORMA domain-containing protein 1</fullName>
    </submittedName>
</protein>
<gene>
    <name evidence="7" type="ORF">BWQ96_01208</name>
</gene>
<feature type="domain" description="HORMA" evidence="6">
    <location>
        <begin position="17"/>
        <end position="238"/>
    </location>
</feature>
<dbReference type="GO" id="GO:0005694">
    <property type="term" value="C:chromosome"/>
    <property type="evidence" value="ECO:0007669"/>
    <property type="project" value="UniProtKB-SubCell"/>
</dbReference>
<comment type="caution">
    <text evidence="7">The sequence shown here is derived from an EMBL/GenBank/DDBJ whole genome shotgun (WGS) entry which is preliminary data.</text>
</comment>
<evidence type="ECO:0000313" key="7">
    <source>
        <dbReference type="EMBL" id="PXF49070.1"/>
    </source>
</evidence>
<dbReference type="InterPro" id="IPR003511">
    <property type="entry name" value="HORMA_dom"/>
</dbReference>
<evidence type="ECO:0000256" key="2">
    <source>
        <dbReference type="ARBA" id="ARBA00004286"/>
    </source>
</evidence>
<dbReference type="PROSITE" id="PS50815">
    <property type="entry name" value="HORMA"/>
    <property type="match status" value="1"/>
</dbReference>
<dbReference type="InterPro" id="IPR036570">
    <property type="entry name" value="HORMA_dom_sf"/>
</dbReference>
<dbReference type="GO" id="GO:0005634">
    <property type="term" value="C:nucleus"/>
    <property type="evidence" value="ECO:0007669"/>
    <property type="project" value="UniProtKB-SubCell"/>
</dbReference>
<dbReference type="GO" id="GO:0051321">
    <property type="term" value="P:meiotic cell cycle"/>
    <property type="evidence" value="ECO:0007669"/>
    <property type="project" value="UniProtKB-KW"/>
</dbReference>
<keyword evidence="8" id="KW-1185">Reference proteome</keyword>
<dbReference type="PANTHER" id="PTHR48225:SF7">
    <property type="entry name" value="MEIOSIS-SPECIFIC PROTEIN HOP1"/>
    <property type="match status" value="1"/>
</dbReference>
<dbReference type="EMBL" id="NBIV01000009">
    <property type="protein sequence ID" value="PXF49070.1"/>
    <property type="molecule type" value="Genomic_DNA"/>
</dbReference>
<evidence type="ECO:0000259" key="6">
    <source>
        <dbReference type="PROSITE" id="PS50815"/>
    </source>
</evidence>
<dbReference type="Gene3D" id="3.30.900.10">
    <property type="entry name" value="HORMA domain"/>
    <property type="match status" value="1"/>
</dbReference>